<dbReference type="Proteomes" id="UP000271974">
    <property type="component" value="Unassembled WGS sequence"/>
</dbReference>
<accession>A0A433SIU4</accession>
<dbReference type="SUPFAM" id="SSF56219">
    <property type="entry name" value="DNase I-like"/>
    <property type="match status" value="1"/>
</dbReference>
<dbReference type="EMBL" id="RQTK01001929">
    <property type="protein sequence ID" value="RUS68915.1"/>
    <property type="molecule type" value="Genomic_DNA"/>
</dbReference>
<dbReference type="AlphaFoldDB" id="A0A433SIU4"/>
<dbReference type="InterPro" id="IPR036691">
    <property type="entry name" value="Endo/exonu/phosph_ase_sf"/>
</dbReference>
<dbReference type="OrthoDB" id="6144240at2759"/>
<reference evidence="2 3" key="1">
    <citation type="submission" date="2019-01" db="EMBL/GenBank/DDBJ databases">
        <title>A draft genome assembly of the solar-powered sea slug Elysia chlorotica.</title>
        <authorList>
            <person name="Cai H."/>
            <person name="Li Q."/>
            <person name="Fang X."/>
            <person name="Li J."/>
            <person name="Curtis N.E."/>
            <person name="Altenburger A."/>
            <person name="Shibata T."/>
            <person name="Feng M."/>
            <person name="Maeda T."/>
            <person name="Schwartz J.A."/>
            <person name="Shigenobu S."/>
            <person name="Lundholm N."/>
            <person name="Nishiyama T."/>
            <person name="Yang H."/>
            <person name="Hasebe M."/>
            <person name="Li S."/>
            <person name="Pierce S.K."/>
            <person name="Wang J."/>
        </authorList>
    </citation>
    <scope>NUCLEOTIDE SEQUENCE [LARGE SCALE GENOMIC DNA]</scope>
    <source>
        <strain evidence="2">EC2010</strain>
        <tissue evidence="2">Whole organism of an adult</tissue>
    </source>
</reference>
<evidence type="ECO:0000313" key="2">
    <source>
        <dbReference type="EMBL" id="RUS68915.1"/>
    </source>
</evidence>
<evidence type="ECO:0000313" key="3">
    <source>
        <dbReference type="Proteomes" id="UP000271974"/>
    </source>
</evidence>
<dbReference type="STRING" id="188477.A0A433SIU4"/>
<sequence>MTLKLPLHGRKAAIVISAYAPIMTNPDDIKEKLYRVLHCLTTAVPKIDNLIILGDFDYCAEHGLLITNTTFRLSARNRTSLLHPRSGHWHLIDFVIIRKRDRQDVRVTKSMCGADCWTDHRLIISKMKIRILPKRRPQGKLSPKRLNILQLKKRSVREELVDSLDVKSKYIEIMENIEETWSRFRDTVYVAASKILGPNKRKHQDWFDENNEEITRMPEEKNRLFRAYTNNKSQSRKAVFYNIRSTVQRKLRETQNTWLSQKADEIQSYPDRNDMKRFYDAIKSLHGPQPSSSSPWDNTFHRGTVPQDFKDASIVHLYNKKGSR</sequence>
<gene>
    <name evidence="2" type="ORF">EGW08_023323</name>
</gene>
<organism evidence="2 3">
    <name type="scientific">Elysia chlorotica</name>
    <name type="common">Eastern emerald elysia</name>
    <name type="synonym">Sea slug</name>
    <dbReference type="NCBI Taxonomy" id="188477"/>
    <lineage>
        <taxon>Eukaryota</taxon>
        <taxon>Metazoa</taxon>
        <taxon>Spiralia</taxon>
        <taxon>Lophotrochozoa</taxon>
        <taxon>Mollusca</taxon>
        <taxon>Gastropoda</taxon>
        <taxon>Heterobranchia</taxon>
        <taxon>Euthyneura</taxon>
        <taxon>Panpulmonata</taxon>
        <taxon>Sacoglossa</taxon>
        <taxon>Placobranchoidea</taxon>
        <taxon>Plakobranchidae</taxon>
        <taxon>Elysia</taxon>
    </lineage>
</organism>
<protein>
    <recommendedName>
        <fullName evidence="4">Endonuclease/exonuclease/phosphatase domain-containing protein</fullName>
    </recommendedName>
</protein>
<name>A0A433SIU4_ELYCH</name>
<comment type="caution">
    <text evidence="2">The sequence shown here is derived from an EMBL/GenBank/DDBJ whole genome shotgun (WGS) entry which is preliminary data.</text>
</comment>
<feature type="region of interest" description="Disordered" evidence="1">
    <location>
        <begin position="284"/>
        <end position="304"/>
    </location>
</feature>
<evidence type="ECO:0000256" key="1">
    <source>
        <dbReference type="SAM" id="MobiDB-lite"/>
    </source>
</evidence>
<proteinExistence type="predicted"/>
<keyword evidence="3" id="KW-1185">Reference proteome</keyword>
<evidence type="ECO:0008006" key="4">
    <source>
        <dbReference type="Google" id="ProtNLM"/>
    </source>
</evidence>